<dbReference type="Proteomes" id="UP000015350">
    <property type="component" value="Unassembled WGS sequence"/>
</dbReference>
<reference evidence="3 4" key="1">
    <citation type="submission" date="2013-04" db="EMBL/GenBank/DDBJ databases">
        <authorList>
            <person name="Kuznetsov B."/>
            <person name="Ivanovsky R."/>
        </authorList>
    </citation>
    <scope>NUCLEOTIDE SEQUENCE [LARGE SCALE GENOMIC DNA]</scope>
    <source>
        <strain evidence="3 4">MGU-K5</strain>
    </source>
</reference>
<proteinExistence type="predicted"/>
<dbReference type="RefSeq" id="WP_021131178.1">
    <property type="nucleotide sequence ID" value="NZ_AQPH01000009.1"/>
</dbReference>
<dbReference type="STRING" id="1316936.K678_04021"/>
<protein>
    <submittedName>
        <fullName evidence="3">Glycosyltransferase</fullName>
    </submittedName>
</protein>
<evidence type="ECO:0000313" key="3">
    <source>
        <dbReference type="EMBL" id="EPY02742.1"/>
    </source>
</evidence>
<dbReference type="EMBL" id="AQPH01000009">
    <property type="protein sequence ID" value="EPY02742.1"/>
    <property type="molecule type" value="Genomic_DNA"/>
</dbReference>
<comment type="caution">
    <text evidence="3">The sequence shown here is derived from an EMBL/GenBank/DDBJ whole genome shotgun (WGS) entry which is preliminary data.</text>
</comment>
<dbReference type="Gene3D" id="3.40.50.2000">
    <property type="entry name" value="Glycogen Phosphorylase B"/>
    <property type="match status" value="2"/>
</dbReference>
<gene>
    <name evidence="3" type="ORF">K678_04021</name>
</gene>
<evidence type="ECO:0000256" key="2">
    <source>
        <dbReference type="ARBA" id="ARBA00022679"/>
    </source>
</evidence>
<dbReference type="PATRIC" id="fig|1316936.3.peg.805"/>
<name>S9SA28_MAGFU</name>
<dbReference type="PANTHER" id="PTHR12526:SF510">
    <property type="entry name" value="D-INOSITOL 3-PHOSPHATE GLYCOSYLTRANSFERASE"/>
    <property type="match status" value="1"/>
</dbReference>
<keyword evidence="2 3" id="KW-0808">Transferase</keyword>
<keyword evidence="1" id="KW-0328">Glycosyltransferase</keyword>
<evidence type="ECO:0000256" key="1">
    <source>
        <dbReference type="ARBA" id="ARBA00022676"/>
    </source>
</evidence>
<dbReference type="CDD" id="cd03811">
    <property type="entry name" value="GT4_GT28_WabH-like"/>
    <property type="match status" value="1"/>
</dbReference>
<dbReference type="PANTHER" id="PTHR12526">
    <property type="entry name" value="GLYCOSYLTRANSFERASE"/>
    <property type="match status" value="1"/>
</dbReference>
<organism evidence="3 4">
    <name type="scientific">Magnetospirillum fulvum MGU-K5</name>
    <dbReference type="NCBI Taxonomy" id="1316936"/>
    <lineage>
        <taxon>Bacteria</taxon>
        <taxon>Pseudomonadati</taxon>
        <taxon>Pseudomonadota</taxon>
        <taxon>Alphaproteobacteria</taxon>
        <taxon>Rhodospirillales</taxon>
        <taxon>Rhodospirillaceae</taxon>
        <taxon>Magnetospirillum</taxon>
    </lineage>
</organism>
<dbReference type="GO" id="GO:0016757">
    <property type="term" value="F:glycosyltransferase activity"/>
    <property type="evidence" value="ECO:0007669"/>
    <property type="project" value="UniProtKB-KW"/>
</dbReference>
<accession>S9SA28</accession>
<dbReference type="Pfam" id="PF13692">
    <property type="entry name" value="Glyco_trans_1_4"/>
    <property type="match status" value="1"/>
</dbReference>
<dbReference type="AlphaFoldDB" id="S9SA28"/>
<dbReference type="eggNOG" id="COG0438">
    <property type="taxonomic scope" value="Bacteria"/>
</dbReference>
<evidence type="ECO:0000313" key="4">
    <source>
        <dbReference type="Proteomes" id="UP000015350"/>
    </source>
</evidence>
<dbReference type="SUPFAM" id="SSF53756">
    <property type="entry name" value="UDP-Glycosyltransferase/glycogen phosphorylase"/>
    <property type="match status" value="1"/>
</dbReference>
<sequence>MTRLLQMMAGARHGGAEAFFERLAPALARAGIVQHLLIRKDAERAARLRAAGLEVTELGFGGVLDLFTRRRAAAAARDFGPDIALAWMNRAARFLPTGNIVRVGRLGGYYDLKYYRTCDHLAANTPDLCSWIAEQGWPAERVHYLPNFAADPGPAAAPLPREAFDTPADATLIVALGRLHPNKGFDVLLRALAQVEGTWLWLAGEGPLRAELEALATTLGIADRVRFLGWRDDGARLLASADLFVCPSRHEPLGNVVLEAWAAARPVIAAASQGPSQLIHSGEDGLLVPVDDDAALAAAIAHLRADPAQAAALAQAGRAAFDADFTENAVVARYVEFFARVKR</sequence>